<feature type="compositionally biased region" description="Polar residues" evidence="9">
    <location>
        <begin position="176"/>
        <end position="199"/>
    </location>
</feature>
<dbReference type="GO" id="GO:0008270">
    <property type="term" value="F:zinc ion binding"/>
    <property type="evidence" value="ECO:0007669"/>
    <property type="project" value="UniProtKB-KW"/>
</dbReference>
<feature type="compositionally biased region" description="Low complexity" evidence="9">
    <location>
        <begin position="160"/>
        <end position="175"/>
    </location>
</feature>
<feature type="compositionally biased region" description="Polar residues" evidence="9">
    <location>
        <begin position="909"/>
        <end position="955"/>
    </location>
</feature>
<dbReference type="PANTHER" id="PTHR10071:SF281">
    <property type="entry name" value="BOX A-BINDING FACTOR-RELATED"/>
    <property type="match status" value="1"/>
</dbReference>
<feature type="region of interest" description="Disordered" evidence="9">
    <location>
        <begin position="140"/>
        <end position="243"/>
    </location>
</feature>
<gene>
    <name evidence="11" type="ORF">BDZ94DRAFT_1221591</name>
</gene>
<keyword evidence="7" id="KW-0539">Nucleus</keyword>
<feature type="compositionally biased region" description="Basic and acidic residues" evidence="9">
    <location>
        <begin position="774"/>
        <end position="792"/>
    </location>
</feature>
<feature type="compositionally biased region" description="Basic and acidic residues" evidence="9">
    <location>
        <begin position="200"/>
        <end position="211"/>
    </location>
</feature>
<dbReference type="GO" id="GO:0045944">
    <property type="term" value="P:positive regulation of transcription by RNA polymerase II"/>
    <property type="evidence" value="ECO:0007669"/>
    <property type="project" value="TreeGrafter"/>
</dbReference>
<dbReference type="CDD" id="cd00202">
    <property type="entry name" value="ZnF_GATA"/>
    <property type="match status" value="1"/>
</dbReference>
<dbReference type="Proteomes" id="UP000807353">
    <property type="component" value="Unassembled WGS sequence"/>
</dbReference>
<dbReference type="SMART" id="SM00401">
    <property type="entry name" value="ZnF_GATA"/>
    <property type="match status" value="1"/>
</dbReference>
<comment type="subcellular location">
    <subcellularLocation>
        <location evidence="1">Nucleus</location>
    </subcellularLocation>
</comment>
<feature type="compositionally biased region" description="Polar residues" evidence="9">
    <location>
        <begin position="304"/>
        <end position="313"/>
    </location>
</feature>
<feature type="compositionally biased region" description="Low complexity" evidence="9">
    <location>
        <begin position="1087"/>
        <end position="1098"/>
    </location>
</feature>
<accession>A0A9P5Y2V8</accession>
<feature type="region of interest" description="Disordered" evidence="9">
    <location>
        <begin position="337"/>
        <end position="357"/>
    </location>
</feature>
<evidence type="ECO:0000256" key="6">
    <source>
        <dbReference type="ARBA" id="ARBA00023163"/>
    </source>
</evidence>
<evidence type="ECO:0000256" key="7">
    <source>
        <dbReference type="ARBA" id="ARBA00023242"/>
    </source>
</evidence>
<keyword evidence="6" id="KW-0804">Transcription</keyword>
<evidence type="ECO:0000256" key="2">
    <source>
        <dbReference type="ARBA" id="ARBA00022723"/>
    </source>
</evidence>
<feature type="region of interest" description="Disordered" evidence="9">
    <location>
        <begin position="644"/>
        <end position="668"/>
    </location>
</feature>
<feature type="region of interest" description="Disordered" evidence="9">
    <location>
        <begin position="884"/>
        <end position="1005"/>
    </location>
</feature>
<dbReference type="OrthoDB" id="515401at2759"/>
<feature type="compositionally biased region" description="Polar residues" evidence="9">
    <location>
        <begin position="793"/>
        <end position="812"/>
    </location>
</feature>
<comment type="caution">
    <text evidence="11">The sequence shown here is derived from an EMBL/GenBank/DDBJ whole genome shotgun (WGS) entry which is preliminary data.</text>
</comment>
<name>A0A9P5Y2V8_9AGAR</name>
<feature type="region of interest" description="Disordered" evidence="9">
    <location>
        <begin position="729"/>
        <end position="748"/>
    </location>
</feature>
<evidence type="ECO:0000256" key="1">
    <source>
        <dbReference type="ARBA" id="ARBA00004123"/>
    </source>
</evidence>
<feature type="compositionally biased region" description="Polar residues" evidence="9">
    <location>
        <begin position="987"/>
        <end position="998"/>
    </location>
</feature>
<evidence type="ECO:0000256" key="5">
    <source>
        <dbReference type="ARBA" id="ARBA00023015"/>
    </source>
</evidence>
<protein>
    <recommendedName>
        <fullName evidence="10">GATA-type domain-containing protein</fullName>
    </recommendedName>
</protein>
<keyword evidence="5" id="KW-0805">Transcription regulation</keyword>
<evidence type="ECO:0000313" key="12">
    <source>
        <dbReference type="Proteomes" id="UP000807353"/>
    </source>
</evidence>
<feature type="region of interest" description="Disordered" evidence="9">
    <location>
        <begin position="1"/>
        <end position="98"/>
    </location>
</feature>
<dbReference type="SUPFAM" id="SSF57716">
    <property type="entry name" value="Glucocorticoid receptor-like (DNA-binding domain)"/>
    <property type="match status" value="1"/>
</dbReference>
<evidence type="ECO:0000256" key="8">
    <source>
        <dbReference type="PROSITE-ProRule" id="PRU00094"/>
    </source>
</evidence>
<dbReference type="PRINTS" id="PR00619">
    <property type="entry name" value="GATAZNFINGER"/>
</dbReference>
<dbReference type="Pfam" id="PF00320">
    <property type="entry name" value="GATA"/>
    <property type="match status" value="1"/>
</dbReference>
<dbReference type="Gene3D" id="3.30.50.10">
    <property type="entry name" value="Erythroid Transcription Factor GATA-1, subunit A"/>
    <property type="match status" value="1"/>
</dbReference>
<keyword evidence="4" id="KW-0862">Zinc</keyword>
<dbReference type="GO" id="GO:0005634">
    <property type="term" value="C:nucleus"/>
    <property type="evidence" value="ECO:0007669"/>
    <property type="project" value="UniProtKB-SubCell"/>
</dbReference>
<evidence type="ECO:0000313" key="11">
    <source>
        <dbReference type="EMBL" id="KAF9461277.1"/>
    </source>
</evidence>
<feature type="region of interest" description="Disordered" evidence="9">
    <location>
        <begin position="766"/>
        <end position="812"/>
    </location>
</feature>
<dbReference type="EMBL" id="MU150286">
    <property type="protein sequence ID" value="KAF9461277.1"/>
    <property type="molecule type" value="Genomic_DNA"/>
</dbReference>
<dbReference type="InterPro" id="IPR039355">
    <property type="entry name" value="Transcription_factor_GATA"/>
</dbReference>
<dbReference type="Pfam" id="PF08550">
    <property type="entry name" value="GATA_AreA"/>
    <property type="match status" value="1"/>
</dbReference>
<dbReference type="FunFam" id="3.30.50.10:FF:000007">
    <property type="entry name" value="Nitrogen regulatory AreA, N-terminal"/>
    <property type="match status" value="1"/>
</dbReference>
<keyword evidence="2" id="KW-0479">Metal-binding</keyword>
<organism evidence="11 12">
    <name type="scientific">Collybia nuda</name>
    <dbReference type="NCBI Taxonomy" id="64659"/>
    <lineage>
        <taxon>Eukaryota</taxon>
        <taxon>Fungi</taxon>
        <taxon>Dikarya</taxon>
        <taxon>Basidiomycota</taxon>
        <taxon>Agaricomycotina</taxon>
        <taxon>Agaricomycetes</taxon>
        <taxon>Agaricomycetidae</taxon>
        <taxon>Agaricales</taxon>
        <taxon>Tricholomatineae</taxon>
        <taxon>Clitocybaceae</taxon>
        <taxon>Collybia</taxon>
    </lineage>
</organism>
<feature type="domain" description="GATA-type" evidence="10">
    <location>
        <begin position="1011"/>
        <end position="1064"/>
    </location>
</feature>
<evidence type="ECO:0000256" key="9">
    <source>
        <dbReference type="SAM" id="MobiDB-lite"/>
    </source>
</evidence>
<keyword evidence="12" id="KW-1185">Reference proteome</keyword>
<dbReference type="GO" id="GO:0000122">
    <property type="term" value="P:negative regulation of transcription by RNA polymerase II"/>
    <property type="evidence" value="ECO:0007669"/>
    <property type="project" value="TreeGrafter"/>
</dbReference>
<dbReference type="PROSITE" id="PS00344">
    <property type="entry name" value="GATA_ZN_FINGER_1"/>
    <property type="match status" value="1"/>
</dbReference>
<evidence type="ECO:0000259" key="10">
    <source>
        <dbReference type="PROSITE" id="PS50114"/>
    </source>
</evidence>
<dbReference type="PANTHER" id="PTHR10071">
    <property type="entry name" value="TRANSCRIPTION FACTOR GATA FAMILY MEMBER"/>
    <property type="match status" value="1"/>
</dbReference>
<dbReference type="AlphaFoldDB" id="A0A9P5Y2V8"/>
<sequence length="1145" mass="122901">MERSPVSSTGFVDPRRQISGHQSNQLSNLSRSWSSTSRPTVDTSLHDHLNLSDLGPHVSSQSSTPHPSPWPQNLHIGSGHSYLLPESSTRNMAPDLPAGMQHSFGSDWGNIFPSPMNHNGYVALTANGALTPSASSGAPISLPGSYHNHYQPQASDSNIQPHQSPSESWSQPQSPVNYKTTSAYLSKNALPRSNSSSTELKGKAMAEDRRNMHWPRSSLTDPGVSPQANSDLDPPPADRAMNSLSHNYMSTYSFSGERSGSGLPPSLWMSPASTSVTSPSVYGALNKQLSSVPGPSKSSHRSPYVQSPVSPTISPATDKSTLFADIFSEELFTRNRTSLSPQATSPFTSPRLSGSPDLQATDIEPDPGQLAKEDPLATQVWKMYTRTKATLPHAQRMENLTWRMMALALKKKKEDEEAKALEATRVTQNPSSTSELMDEAMERQLQSNPEPGGIRVADERGRRIDKGKAKVRVVGFDGTNQDGFEEQDVVSMDWRTMSRSRSRISMDWRPTSRSRSRPPETIANFDQHGMLTSVAYDGRFVFPSNHDPFKLSDTAAHNKPSSFKAGMSTSPSIPIPGSNVSILSSGRRTPPYHPLLHPHSDLTSVYEDQSEGPGSLESRFLHPAGYNHTLSSYNSPVFTPSSLPSSGLHGLTKVPSSPHGPEQPAERTFPRHVRKTSFDHTVSKDGILAGLRGRHQVNGKPIPPDNLIGTKRRAETPHYESMLRADPSIVDGLPHQESDHLDSSGSPFPSSSFNFSFPPYEGLFSLPTSSSVENQREFTPRSEGRRGNENQFHHSSSRPSMQNQTYQANVTSSHNAEGLSAAAAAASAVMAEGYAQLNAANLATGVDDGGLDYGQLLSLVYPVLDSPHNPYTHVDPTQLLTVRQGDATGGSMGSGGHPGLGGIGGYSNFHESPSSDGWGNGLGSSSTTSPEPHNASNASTPPSTEGTTSLGSKPSVSGRKYIPLKQGTQDSIQRRKSLSTSGSSNSPTELRSPASTPDLSGMDRGVIEEGDQAPTLCTNCQTTNTPLWRRDPEGQPLCNACGLFYKLHGVVRPLSLKTDVIKKRNRASGAPSGNTRKGAATLPKIASSTSRPRSHSNSLLSGLGRGMGPPGTNPGRDLSAASSAAVSMKRQRRTSAGLEMPPTGP</sequence>
<dbReference type="GO" id="GO:0000978">
    <property type="term" value="F:RNA polymerase II cis-regulatory region sequence-specific DNA binding"/>
    <property type="evidence" value="ECO:0007669"/>
    <property type="project" value="TreeGrafter"/>
</dbReference>
<reference evidence="11" key="1">
    <citation type="submission" date="2020-11" db="EMBL/GenBank/DDBJ databases">
        <authorList>
            <consortium name="DOE Joint Genome Institute"/>
            <person name="Ahrendt S."/>
            <person name="Riley R."/>
            <person name="Andreopoulos W."/>
            <person name="Labutti K."/>
            <person name="Pangilinan J."/>
            <person name="Ruiz-Duenas F.J."/>
            <person name="Barrasa J.M."/>
            <person name="Sanchez-Garcia M."/>
            <person name="Camarero S."/>
            <person name="Miyauchi S."/>
            <person name="Serrano A."/>
            <person name="Linde D."/>
            <person name="Babiker R."/>
            <person name="Drula E."/>
            <person name="Ayuso-Fernandez I."/>
            <person name="Pacheco R."/>
            <person name="Padilla G."/>
            <person name="Ferreira P."/>
            <person name="Barriuso J."/>
            <person name="Kellner H."/>
            <person name="Castanera R."/>
            <person name="Alfaro M."/>
            <person name="Ramirez L."/>
            <person name="Pisabarro A.G."/>
            <person name="Kuo A."/>
            <person name="Tritt A."/>
            <person name="Lipzen A."/>
            <person name="He G."/>
            <person name="Yan M."/>
            <person name="Ng V."/>
            <person name="Cullen D."/>
            <person name="Martin F."/>
            <person name="Rosso M.-N."/>
            <person name="Henrissat B."/>
            <person name="Hibbett D."/>
            <person name="Martinez A.T."/>
            <person name="Grigoriev I.V."/>
        </authorList>
    </citation>
    <scope>NUCLEOTIDE SEQUENCE</scope>
    <source>
        <strain evidence="11">CBS 247.69</strain>
    </source>
</reference>
<dbReference type="InterPro" id="IPR013860">
    <property type="entry name" value="AreA_GATA"/>
</dbReference>
<dbReference type="GO" id="GO:0000981">
    <property type="term" value="F:DNA-binding transcription factor activity, RNA polymerase II-specific"/>
    <property type="evidence" value="ECO:0007669"/>
    <property type="project" value="TreeGrafter"/>
</dbReference>
<feature type="compositionally biased region" description="Polar residues" evidence="9">
    <location>
        <begin position="287"/>
        <end position="297"/>
    </location>
</feature>
<dbReference type="InterPro" id="IPR013088">
    <property type="entry name" value="Znf_NHR/GATA"/>
</dbReference>
<feature type="compositionally biased region" description="Polar residues" evidence="9">
    <location>
        <begin position="1"/>
        <end position="10"/>
    </location>
</feature>
<feature type="compositionally biased region" description="Polar residues" evidence="9">
    <location>
        <begin position="148"/>
        <end position="159"/>
    </location>
</feature>
<keyword evidence="3 8" id="KW-0863">Zinc-finger</keyword>
<feature type="compositionally biased region" description="Low complexity" evidence="9">
    <location>
        <begin position="22"/>
        <end position="38"/>
    </location>
</feature>
<dbReference type="PROSITE" id="PS50114">
    <property type="entry name" value="GATA_ZN_FINGER_2"/>
    <property type="match status" value="1"/>
</dbReference>
<evidence type="ECO:0000256" key="4">
    <source>
        <dbReference type="ARBA" id="ARBA00022833"/>
    </source>
</evidence>
<feature type="compositionally biased region" description="Gly residues" evidence="9">
    <location>
        <begin position="887"/>
        <end position="905"/>
    </location>
</feature>
<feature type="region of interest" description="Disordered" evidence="9">
    <location>
        <begin position="287"/>
        <end position="313"/>
    </location>
</feature>
<evidence type="ECO:0000256" key="3">
    <source>
        <dbReference type="ARBA" id="ARBA00022771"/>
    </source>
</evidence>
<dbReference type="InterPro" id="IPR000679">
    <property type="entry name" value="Znf_GATA"/>
</dbReference>
<proteinExistence type="predicted"/>
<feature type="region of interest" description="Disordered" evidence="9">
    <location>
        <begin position="1065"/>
        <end position="1145"/>
    </location>
</feature>